<sequence>MNNWDEIRTAYHVARVGTVSGAAEVLGVHHATVIRHIDALEKQLGEKLFHRHARGYATTEAGRDLLTVAQTTEDQFAQLANRIRGKGETVSGDLAITSLADISVQMVQSMVDFQDLYPDVTLRFLTGQRLFRLDYGEAHVAVRAGTAPSQPDYVVQPFIDLRHGLYASAGYAAAKGLPESDADLDRHHFVVSDETSSRAPYSQWLQRVTPAPALRFRASDPAAMYQAIGAGAGIGFVSRVAASSQPDLIEVMPPRPEWTVRLWLVTHIDLHRSLKIQRFLSHLKEAALGWPQ</sequence>
<name>A0A4P8EHW4_9RHOB</name>
<evidence type="ECO:0000256" key="2">
    <source>
        <dbReference type="ARBA" id="ARBA00023015"/>
    </source>
</evidence>
<dbReference type="GO" id="GO:0006351">
    <property type="term" value="P:DNA-templated transcription"/>
    <property type="evidence" value="ECO:0007669"/>
    <property type="project" value="TreeGrafter"/>
</dbReference>
<keyword evidence="7" id="KW-1185">Reference proteome</keyword>
<organism evidence="6 7">
    <name type="scientific">Pseudorhodobacter turbinis</name>
    <dbReference type="NCBI Taxonomy" id="2500533"/>
    <lineage>
        <taxon>Bacteria</taxon>
        <taxon>Pseudomonadati</taxon>
        <taxon>Pseudomonadota</taxon>
        <taxon>Alphaproteobacteria</taxon>
        <taxon>Rhodobacterales</taxon>
        <taxon>Paracoccaceae</taxon>
        <taxon>Pseudorhodobacter</taxon>
    </lineage>
</organism>
<dbReference type="Gene3D" id="1.10.10.10">
    <property type="entry name" value="Winged helix-like DNA-binding domain superfamily/Winged helix DNA-binding domain"/>
    <property type="match status" value="1"/>
</dbReference>
<evidence type="ECO:0000256" key="3">
    <source>
        <dbReference type="ARBA" id="ARBA00023125"/>
    </source>
</evidence>
<geneLocation type="plasmid" evidence="6 7">
    <name>unnamed1</name>
</geneLocation>
<dbReference type="InterPro" id="IPR000847">
    <property type="entry name" value="LysR_HTH_N"/>
</dbReference>
<keyword evidence="3" id="KW-0238">DNA-binding</keyword>
<evidence type="ECO:0000313" key="7">
    <source>
        <dbReference type="Proteomes" id="UP000298631"/>
    </source>
</evidence>
<accession>A0A4P8EHW4</accession>
<reference evidence="6 7" key="1">
    <citation type="submission" date="2019-05" db="EMBL/GenBank/DDBJ databases">
        <title>Pseudorhodobacter turbinis sp. nov., isolated from the gut of the Korean turban shell.</title>
        <authorList>
            <person name="Jeong Y.-S."/>
            <person name="Kang W.-R."/>
            <person name="Bae J.-W."/>
        </authorList>
    </citation>
    <scope>NUCLEOTIDE SEQUENCE [LARGE SCALE GENOMIC DNA]</scope>
    <source>
        <strain evidence="6 7">S12M18</strain>
        <plasmid evidence="6 7">unnamed1</plasmid>
    </source>
</reference>
<gene>
    <name evidence="6" type="ORF">EOK75_12985</name>
</gene>
<dbReference type="InterPro" id="IPR036390">
    <property type="entry name" value="WH_DNA-bd_sf"/>
</dbReference>
<dbReference type="OrthoDB" id="9796526at2"/>
<dbReference type="InterPro" id="IPR036388">
    <property type="entry name" value="WH-like_DNA-bd_sf"/>
</dbReference>
<dbReference type="PANTHER" id="PTHR30537">
    <property type="entry name" value="HTH-TYPE TRANSCRIPTIONAL REGULATOR"/>
    <property type="match status" value="1"/>
</dbReference>
<dbReference type="SUPFAM" id="SSF53850">
    <property type="entry name" value="Periplasmic binding protein-like II"/>
    <property type="match status" value="1"/>
</dbReference>
<evidence type="ECO:0000259" key="5">
    <source>
        <dbReference type="PROSITE" id="PS50931"/>
    </source>
</evidence>
<dbReference type="Proteomes" id="UP000298631">
    <property type="component" value="Plasmid unnamed1"/>
</dbReference>
<protein>
    <submittedName>
        <fullName evidence="6">LysR family transcriptional regulator</fullName>
    </submittedName>
</protein>
<evidence type="ECO:0000313" key="6">
    <source>
        <dbReference type="EMBL" id="QCO56731.1"/>
    </source>
</evidence>
<dbReference type="InterPro" id="IPR058163">
    <property type="entry name" value="LysR-type_TF_proteobact-type"/>
</dbReference>
<dbReference type="SUPFAM" id="SSF46785">
    <property type="entry name" value="Winged helix' DNA-binding domain"/>
    <property type="match status" value="1"/>
</dbReference>
<keyword evidence="6" id="KW-0614">Plasmid</keyword>
<dbReference type="Gene3D" id="3.40.190.290">
    <property type="match status" value="1"/>
</dbReference>
<feature type="domain" description="HTH lysR-type" evidence="5">
    <location>
        <begin position="1"/>
        <end position="59"/>
    </location>
</feature>
<comment type="similarity">
    <text evidence="1">Belongs to the LysR transcriptional regulatory family.</text>
</comment>
<dbReference type="RefSeq" id="WP_137194510.1">
    <property type="nucleotide sequence ID" value="NZ_CP039965.1"/>
</dbReference>
<evidence type="ECO:0000256" key="4">
    <source>
        <dbReference type="ARBA" id="ARBA00023163"/>
    </source>
</evidence>
<dbReference type="PANTHER" id="PTHR30537:SF3">
    <property type="entry name" value="TRANSCRIPTIONAL REGULATORY PROTEIN"/>
    <property type="match status" value="1"/>
</dbReference>
<dbReference type="KEGG" id="pseb:EOK75_12985"/>
<dbReference type="Pfam" id="PF00126">
    <property type="entry name" value="HTH_1"/>
    <property type="match status" value="1"/>
</dbReference>
<dbReference type="EMBL" id="CP039965">
    <property type="protein sequence ID" value="QCO56731.1"/>
    <property type="molecule type" value="Genomic_DNA"/>
</dbReference>
<dbReference type="GO" id="GO:0043565">
    <property type="term" value="F:sequence-specific DNA binding"/>
    <property type="evidence" value="ECO:0007669"/>
    <property type="project" value="TreeGrafter"/>
</dbReference>
<keyword evidence="4" id="KW-0804">Transcription</keyword>
<dbReference type="GO" id="GO:0003700">
    <property type="term" value="F:DNA-binding transcription factor activity"/>
    <property type="evidence" value="ECO:0007669"/>
    <property type="project" value="InterPro"/>
</dbReference>
<dbReference type="PROSITE" id="PS50931">
    <property type="entry name" value="HTH_LYSR"/>
    <property type="match status" value="1"/>
</dbReference>
<dbReference type="InterPro" id="IPR005119">
    <property type="entry name" value="LysR_subst-bd"/>
</dbReference>
<dbReference type="Pfam" id="PF03466">
    <property type="entry name" value="LysR_substrate"/>
    <property type="match status" value="1"/>
</dbReference>
<proteinExistence type="inferred from homology"/>
<evidence type="ECO:0000256" key="1">
    <source>
        <dbReference type="ARBA" id="ARBA00009437"/>
    </source>
</evidence>
<dbReference type="AlphaFoldDB" id="A0A4P8EHW4"/>
<keyword evidence="2" id="KW-0805">Transcription regulation</keyword>